<dbReference type="Gene3D" id="3.40.920.10">
    <property type="entry name" value="Pyruvate-ferredoxin oxidoreductase, PFOR, domain III"/>
    <property type="match status" value="1"/>
</dbReference>
<accession>A0A9E2BG91</accession>
<dbReference type="GO" id="GO:0006979">
    <property type="term" value="P:response to oxidative stress"/>
    <property type="evidence" value="ECO:0007669"/>
    <property type="project" value="TreeGrafter"/>
</dbReference>
<evidence type="ECO:0000313" key="6">
    <source>
        <dbReference type="Proteomes" id="UP000811545"/>
    </source>
</evidence>
<protein>
    <submittedName>
        <fullName evidence="5">2-oxoglutarate oxidoreductase subunit KorA</fullName>
        <ecNumber evidence="5">1.2.7.3</ecNumber>
    </submittedName>
</protein>
<evidence type="ECO:0000259" key="2">
    <source>
        <dbReference type="Pfam" id="PF01558"/>
    </source>
</evidence>
<dbReference type="Proteomes" id="UP000811545">
    <property type="component" value="Unassembled WGS sequence"/>
</dbReference>
<organism evidence="5 6">
    <name type="scientific">Psychracetigena formicireducens</name>
    <dbReference type="NCBI Taxonomy" id="2986056"/>
    <lineage>
        <taxon>Bacteria</taxon>
        <taxon>Bacillati</taxon>
        <taxon>Candidatus Lithacetigenota</taxon>
        <taxon>Candidatus Psychracetigena</taxon>
    </lineage>
</organism>
<dbReference type="InterPro" id="IPR022367">
    <property type="entry name" value="2-oxoacid/accept_OxRdtase_asu"/>
</dbReference>
<dbReference type="Pfam" id="PF01855">
    <property type="entry name" value="POR_N"/>
    <property type="match status" value="1"/>
</dbReference>
<sequence>MDYNILIGGAAGQGVETMGHILAKTLKKLGFYVFLHKDYMSRIRGGHNFVQIRFSNQPIFTHADNLTVIIALNLETVSLHYPRLVEQGRIIEVEDEDKIDDKYISQVITLPTKQIVQKTGNQRVAGTAAVACALRFFDLPLAPLFEQLEDSFSEEILLANKTAAEEGYAATQSFFTQNLPNPWENIFINGNEAIAMGALAAGCRFYASYPMTPATSIMTYLSKKSRQAPILVEQVEDEIAAINMALGASFAGLRAMTGSSGGGFSLMVEGVSLAGMTETPVVIVVAQRPGPATGFPTRTEQGELGFVIHSGHGEFPRMVIALRHPEDAFRQTIRAFNLAEKYQIPVFLLTDQYLADYAMTIKPFDFSSISIDRHFSYDAPIEQYLRYKLTESGISPRIIPGNTPGQLAYLDSDEHDEGGRITESAEVRKAMVNKRLKKEIALRNELIEPEYTGCENPEVLIIAWGSTYGPVKEAVLLLNSQSLPLGALIFGDIWPLPTKELIHLSQHTRKIVNLEQNATGQLASLVRQQATITCHHSLLKYDGRQWSKDEIVDRIIKEVW</sequence>
<dbReference type="EMBL" id="QLTW01000005">
    <property type="protein sequence ID" value="MBT9144352.1"/>
    <property type="molecule type" value="Genomic_DNA"/>
</dbReference>
<dbReference type="SUPFAM" id="SSF52518">
    <property type="entry name" value="Thiamin diphosphate-binding fold (THDP-binding)"/>
    <property type="match status" value="1"/>
</dbReference>
<feature type="domain" description="Pyruvate flavodoxin/ferredoxin oxidoreductase pyrimidine binding" evidence="3">
    <location>
        <begin position="197"/>
        <end position="433"/>
    </location>
</feature>
<dbReference type="InterPro" id="IPR019752">
    <property type="entry name" value="Pyrv/ketoisovalerate_OxRed_cat"/>
</dbReference>
<dbReference type="AlphaFoldDB" id="A0A9E2BG91"/>
<gene>
    <name evidence="5" type="primary">korA_1</name>
    <name evidence="5" type="ORF">DDT42_00187</name>
</gene>
<reference evidence="5 6" key="1">
    <citation type="journal article" date="2021" name="bioRxiv">
        <title>Unique metabolic strategies in Hadean analogues reveal hints for primordial physiology.</title>
        <authorList>
            <person name="Nobu M.K."/>
            <person name="Nakai R."/>
            <person name="Tamazawa S."/>
            <person name="Mori H."/>
            <person name="Toyoda A."/>
            <person name="Ijiri A."/>
            <person name="Suzuki S."/>
            <person name="Kurokawa K."/>
            <person name="Kamagata Y."/>
            <person name="Tamaki H."/>
        </authorList>
    </citation>
    <scope>NUCLEOTIDE SEQUENCE [LARGE SCALE GENOMIC DNA]</scope>
    <source>
        <strain evidence="5">BS525</strain>
    </source>
</reference>
<dbReference type="SUPFAM" id="SSF52922">
    <property type="entry name" value="TK C-terminal domain-like"/>
    <property type="match status" value="1"/>
</dbReference>
<dbReference type="GO" id="GO:0047553">
    <property type="term" value="F:2-oxoglutarate synthase activity"/>
    <property type="evidence" value="ECO:0007669"/>
    <property type="project" value="UniProtKB-EC"/>
</dbReference>
<dbReference type="InterPro" id="IPR033412">
    <property type="entry name" value="PFOR_II"/>
</dbReference>
<proteinExistence type="predicted"/>
<dbReference type="Gene3D" id="3.40.50.970">
    <property type="match status" value="1"/>
</dbReference>
<dbReference type="Pfam" id="PF01558">
    <property type="entry name" value="POR"/>
    <property type="match status" value="1"/>
</dbReference>
<dbReference type="Gene3D" id="3.40.50.920">
    <property type="match status" value="1"/>
</dbReference>
<dbReference type="EC" id="1.2.7.3" evidence="5"/>
<dbReference type="InterPro" id="IPR002880">
    <property type="entry name" value="Pyrv_Fd/Flavodoxin_OxRdtase_N"/>
</dbReference>
<keyword evidence="1 5" id="KW-0560">Oxidoreductase</keyword>
<dbReference type="NCBIfam" id="TIGR03710">
    <property type="entry name" value="OAFO_sf"/>
    <property type="match status" value="1"/>
</dbReference>
<evidence type="ECO:0000259" key="4">
    <source>
        <dbReference type="Pfam" id="PF17147"/>
    </source>
</evidence>
<feature type="domain" description="Pyruvate/ketoisovalerate oxidoreductase catalytic" evidence="2">
    <location>
        <begin position="11"/>
        <end position="169"/>
    </location>
</feature>
<dbReference type="InterPro" id="IPR002869">
    <property type="entry name" value="Pyrv_flavodox_OxRed_cen"/>
</dbReference>
<dbReference type="InterPro" id="IPR029061">
    <property type="entry name" value="THDP-binding"/>
</dbReference>
<dbReference type="InterPro" id="IPR009014">
    <property type="entry name" value="Transketo_C/PFOR_II"/>
</dbReference>
<dbReference type="Pfam" id="PF17147">
    <property type="entry name" value="PFOR_II"/>
    <property type="match status" value="1"/>
</dbReference>
<evidence type="ECO:0000256" key="1">
    <source>
        <dbReference type="ARBA" id="ARBA00023002"/>
    </source>
</evidence>
<feature type="domain" description="Pyruvate:ferredoxin oxidoreductase core" evidence="4">
    <location>
        <begin position="458"/>
        <end position="547"/>
    </location>
</feature>
<name>A0A9E2BG91_PSYF1</name>
<dbReference type="SUPFAM" id="SSF53323">
    <property type="entry name" value="Pyruvate-ferredoxin oxidoreductase, PFOR, domain III"/>
    <property type="match status" value="1"/>
</dbReference>
<comment type="caution">
    <text evidence="5">The sequence shown here is derived from an EMBL/GenBank/DDBJ whole genome shotgun (WGS) entry which is preliminary data.</text>
</comment>
<dbReference type="InterPro" id="IPR050722">
    <property type="entry name" value="Pyruvate:ferred/Flavod_OxRd"/>
</dbReference>
<dbReference type="PANTHER" id="PTHR32154">
    <property type="entry name" value="PYRUVATE-FLAVODOXIN OXIDOREDUCTASE-RELATED"/>
    <property type="match status" value="1"/>
</dbReference>
<dbReference type="CDD" id="cd07034">
    <property type="entry name" value="TPP_PYR_PFOR_IOR-alpha_like"/>
    <property type="match status" value="1"/>
</dbReference>
<evidence type="ECO:0000313" key="5">
    <source>
        <dbReference type="EMBL" id="MBT9144352.1"/>
    </source>
</evidence>
<evidence type="ECO:0000259" key="3">
    <source>
        <dbReference type="Pfam" id="PF01855"/>
    </source>
</evidence>
<dbReference type="FunFam" id="3.40.50.970:FF:000022">
    <property type="entry name" value="2-oxoglutarate ferredoxin oxidoreductase alpha subunit"/>
    <property type="match status" value="1"/>
</dbReference>
<dbReference type="PANTHER" id="PTHR32154:SF20">
    <property type="entry name" value="2-OXOGLUTARATE OXIDOREDUCTASE SUBUNIT KORA"/>
    <property type="match status" value="1"/>
</dbReference>